<keyword evidence="4" id="KW-1185">Reference proteome</keyword>
<reference evidence="3" key="1">
    <citation type="submission" date="2017-08" db="EMBL/GenBank/DDBJ databases">
        <authorList>
            <person name="Polle J.E."/>
            <person name="Barry K."/>
            <person name="Cushman J."/>
            <person name="Schmutz J."/>
            <person name="Tran D."/>
            <person name="Hathwaick L.T."/>
            <person name="Yim W.C."/>
            <person name="Jenkins J."/>
            <person name="Mckie-Krisberg Z.M."/>
            <person name="Prochnik S."/>
            <person name="Lindquist E."/>
            <person name="Dockter R.B."/>
            <person name="Adam C."/>
            <person name="Molina H."/>
            <person name="Bunkerborg J."/>
            <person name="Jin E."/>
            <person name="Buchheim M."/>
            <person name="Magnuson J."/>
        </authorList>
    </citation>
    <scope>NUCLEOTIDE SEQUENCE</scope>
    <source>
        <strain evidence="3">CCAP 19/18</strain>
    </source>
</reference>
<evidence type="ECO:0000259" key="2">
    <source>
        <dbReference type="PROSITE" id="PS50800"/>
    </source>
</evidence>
<feature type="region of interest" description="Disordered" evidence="1">
    <location>
        <begin position="171"/>
        <end position="197"/>
    </location>
</feature>
<proteinExistence type="predicted"/>
<dbReference type="InterPro" id="IPR003034">
    <property type="entry name" value="SAP_dom"/>
</dbReference>
<evidence type="ECO:0000256" key="1">
    <source>
        <dbReference type="SAM" id="MobiDB-lite"/>
    </source>
</evidence>
<feature type="domain" description="SAP" evidence="2">
    <location>
        <begin position="130"/>
        <end position="164"/>
    </location>
</feature>
<organism evidence="3 4">
    <name type="scientific">Dunaliella salina</name>
    <name type="common">Green alga</name>
    <name type="synonym">Protococcus salinus</name>
    <dbReference type="NCBI Taxonomy" id="3046"/>
    <lineage>
        <taxon>Eukaryota</taxon>
        <taxon>Viridiplantae</taxon>
        <taxon>Chlorophyta</taxon>
        <taxon>core chlorophytes</taxon>
        <taxon>Chlorophyceae</taxon>
        <taxon>CS clade</taxon>
        <taxon>Chlamydomonadales</taxon>
        <taxon>Dunaliellaceae</taxon>
        <taxon>Dunaliella</taxon>
    </lineage>
</organism>
<dbReference type="Proteomes" id="UP000815325">
    <property type="component" value="Unassembled WGS sequence"/>
</dbReference>
<protein>
    <recommendedName>
        <fullName evidence="2">SAP domain-containing protein</fullName>
    </recommendedName>
</protein>
<name>A0ABQ7GJX0_DUNSA</name>
<accession>A0ABQ7GJX0</accession>
<evidence type="ECO:0000313" key="4">
    <source>
        <dbReference type="Proteomes" id="UP000815325"/>
    </source>
</evidence>
<dbReference type="PROSITE" id="PS50800">
    <property type="entry name" value="SAP"/>
    <property type="match status" value="1"/>
</dbReference>
<comment type="caution">
    <text evidence="3">The sequence shown here is derived from an EMBL/GenBank/DDBJ whole genome shotgun (WGS) entry which is preliminary data.</text>
</comment>
<gene>
    <name evidence="3" type="ORF">DUNSADRAFT_8167</name>
</gene>
<sequence length="239" mass="26000">MMHSPKPLQVQHRWGAGHIPIIRHSTLCVAPLLPKRTCCLRPCAPVLPGLRLLPSSVPLLRARPRKSETTPEPEDIPEEDIERLTGELSYSELQKSCEPCKAEGPGLAALPACLPRHLRPVDPAALRAELAAMPTEELTKMLEQMGENVQGSREELIEHLAQAIEGDMLREQQEGGQPDAGAGDPRSPALQTQGRSACVPQMQQFEAMDEQQLHGTVRIIASLKAFFNFAPAGAPDAAV</sequence>
<dbReference type="EMBL" id="MU069732">
    <property type="protein sequence ID" value="KAF5834896.1"/>
    <property type="molecule type" value="Genomic_DNA"/>
</dbReference>
<evidence type="ECO:0000313" key="3">
    <source>
        <dbReference type="EMBL" id="KAF5834896.1"/>
    </source>
</evidence>